<dbReference type="GO" id="GO:0005737">
    <property type="term" value="C:cytoplasm"/>
    <property type="evidence" value="ECO:0007669"/>
    <property type="project" value="TreeGrafter"/>
</dbReference>
<name>K5Y782_AGABU</name>
<organism evidence="7 8">
    <name type="scientific">Agaricus bisporus var. burnettii (strain JB137-S8 / ATCC MYA-4627 / FGSC 10392)</name>
    <name type="common">White button mushroom</name>
    <dbReference type="NCBI Taxonomy" id="597362"/>
    <lineage>
        <taxon>Eukaryota</taxon>
        <taxon>Fungi</taxon>
        <taxon>Dikarya</taxon>
        <taxon>Basidiomycota</taxon>
        <taxon>Agaricomycotina</taxon>
        <taxon>Agaricomycetes</taxon>
        <taxon>Agaricomycetidae</taxon>
        <taxon>Agaricales</taxon>
        <taxon>Agaricineae</taxon>
        <taxon>Agaricaceae</taxon>
        <taxon>Agaricus</taxon>
    </lineage>
</organism>
<feature type="compositionally biased region" description="Polar residues" evidence="5">
    <location>
        <begin position="359"/>
        <end position="375"/>
    </location>
</feature>
<dbReference type="PANTHER" id="PTHR15710">
    <property type="entry name" value="E3 UBIQUITIN-PROTEIN LIGASE PRAJA"/>
    <property type="match status" value="1"/>
</dbReference>
<dbReference type="GO" id="GO:0061630">
    <property type="term" value="F:ubiquitin protein ligase activity"/>
    <property type="evidence" value="ECO:0007669"/>
    <property type="project" value="TreeGrafter"/>
</dbReference>
<feature type="region of interest" description="Disordered" evidence="5">
    <location>
        <begin position="288"/>
        <end position="417"/>
    </location>
</feature>
<evidence type="ECO:0000256" key="2">
    <source>
        <dbReference type="ARBA" id="ARBA00022771"/>
    </source>
</evidence>
<dbReference type="AlphaFoldDB" id="K5Y782"/>
<evidence type="ECO:0000313" key="8">
    <source>
        <dbReference type="Proteomes" id="UP000008493"/>
    </source>
</evidence>
<keyword evidence="1" id="KW-0479">Metal-binding</keyword>
<dbReference type="InParanoid" id="K5Y782"/>
<feature type="compositionally biased region" description="Polar residues" evidence="5">
    <location>
        <begin position="295"/>
        <end position="313"/>
    </location>
</feature>
<dbReference type="Gene3D" id="3.30.40.10">
    <property type="entry name" value="Zinc/RING finger domain, C3HC4 (zinc finger)"/>
    <property type="match status" value="1"/>
</dbReference>
<sequence length="417" mass="45417">MSARSPMWFCHQCQAEMRPLMAPDPVCASCRSSFVEKIEDPQDDPRQFAAPAPAPPPGDHDAAGFDNFLIALQTLLNRGMDPADHPPRQQPPSRMTFQFGNVAGHPRQTTVTFGTSPSPPGAVPSIFMRSAPSPFPPEDTHATPQINGHLFSQYLMSLLGQTNHPMMPLFMGGGMPESGRMGDYVFSQDALDQIITQIMDSTNTNRPVPATEEIVERLPQEVLMADSPLLTKDCAVCKDQFELGTEDPEQQIVITLPCKHPFHKMCILPWLKSSGTCPVCRYALVPQPGQPTSPNPNDTPASSSSSPRPNTNDARPRSQSPPSSPRQSPRSTTSGSVPARSNFASLFGLGGSPRHFPRPSTSFPQTPTARPSSPNSRPADRTSSSSRSGSRNDQPRNSGDRRPHFPGQWTDDMSDLD</sequence>
<evidence type="ECO:0000256" key="4">
    <source>
        <dbReference type="PROSITE-ProRule" id="PRU00175"/>
    </source>
</evidence>
<dbReference type="OrthoDB" id="8062037at2759"/>
<protein>
    <recommendedName>
        <fullName evidence="6">RING-type domain-containing protein</fullName>
    </recommendedName>
</protein>
<dbReference type="HOGENOM" id="CLU_049060_0_0_1"/>
<evidence type="ECO:0000256" key="5">
    <source>
        <dbReference type="SAM" id="MobiDB-lite"/>
    </source>
</evidence>
<accession>K5Y782</accession>
<keyword evidence="3" id="KW-0862">Zinc</keyword>
<evidence type="ECO:0000256" key="1">
    <source>
        <dbReference type="ARBA" id="ARBA00022723"/>
    </source>
</evidence>
<dbReference type="SMART" id="SM00184">
    <property type="entry name" value="RING"/>
    <property type="match status" value="1"/>
</dbReference>
<dbReference type="GO" id="GO:0008270">
    <property type="term" value="F:zinc ion binding"/>
    <property type="evidence" value="ECO:0007669"/>
    <property type="project" value="UniProtKB-KW"/>
</dbReference>
<dbReference type="PROSITE" id="PS50089">
    <property type="entry name" value="ZF_RING_2"/>
    <property type="match status" value="1"/>
</dbReference>
<dbReference type="Proteomes" id="UP000008493">
    <property type="component" value="Unassembled WGS sequence"/>
</dbReference>
<feature type="domain" description="RING-type" evidence="6">
    <location>
        <begin position="234"/>
        <end position="281"/>
    </location>
</feature>
<dbReference type="OMA" id="MVPDPHC"/>
<proteinExistence type="predicted"/>
<evidence type="ECO:0000259" key="6">
    <source>
        <dbReference type="PROSITE" id="PS50089"/>
    </source>
</evidence>
<dbReference type="GO" id="GO:0016567">
    <property type="term" value="P:protein ubiquitination"/>
    <property type="evidence" value="ECO:0007669"/>
    <property type="project" value="TreeGrafter"/>
</dbReference>
<feature type="region of interest" description="Disordered" evidence="5">
    <location>
        <begin position="38"/>
        <end position="58"/>
    </location>
</feature>
<dbReference type="eggNOG" id="KOG0800">
    <property type="taxonomic scope" value="Eukaryota"/>
</dbReference>
<dbReference type="STRING" id="597362.K5Y782"/>
<feature type="compositionally biased region" description="Low complexity" evidence="5">
    <location>
        <begin position="317"/>
        <end position="334"/>
    </location>
</feature>
<dbReference type="PANTHER" id="PTHR15710:SF243">
    <property type="entry name" value="E3 UBIQUITIN-PROTEIN LIGASE PRAJA-2 ISOFORM X1"/>
    <property type="match status" value="1"/>
</dbReference>
<dbReference type="GeneID" id="18826134"/>
<dbReference type="Pfam" id="PF13639">
    <property type="entry name" value="zf-RING_2"/>
    <property type="match status" value="1"/>
</dbReference>
<dbReference type="RefSeq" id="XP_007325779.1">
    <property type="nucleotide sequence ID" value="XM_007325717.1"/>
</dbReference>
<dbReference type="EMBL" id="JH971385">
    <property type="protein sequence ID" value="EKM84065.1"/>
    <property type="molecule type" value="Genomic_DNA"/>
</dbReference>
<keyword evidence="8" id="KW-1185">Reference proteome</keyword>
<dbReference type="KEGG" id="abp:AGABI1DRAFT124384"/>
<dbReference type="InterPro" id="IPR013083">
    <property type="entry name" value="Znf_RING/FYVE/PHD"/>
</dbReference>
<evidence type="ECO:0000256" key="3">
    <source>
        <dbReference type="ARBA" id="ARBA00022833"/>
    </source>
</evidence>
<dbReference type="SUPFAM" id="SSF57850">
    <property type="entry name" value="RING/U-box"/>
    <property type="match status" value="1"/>
</dbReference>
<gene>
    <name evidence="7" type="ORF">AGABI1DRAFT_124384</name>
</gene>
<keyword evidence="2 4" id="KW-0863">Zinc-finger</keyword>
<dbReference type="InterPro" id="IPR001841">
    <property type="entry name" value="Znf_RING"/>
</dbReference>
<reference evidence="8" key="1">
    <citation type="journal article" date="2012" name="Proc. Natl. Acad. Sci. U.S.A.">
        <title>Genome sequence of the button mushroom Agaricus bisporus reveals mechanisms governing adaptation to a humic-rich ecological niche.</title>
        <authorList>
            <person name="Morin E."/>
            <person name="Kohler A."/>
            <person name="Baker A.R."/>
            <person name="Foulongne-Oriol M."/>
            <person name="Lombard V."/>
            <person name="Nagy L.G."/>
            <person name="Ohm R.A."/>
            <person name="Patyshakuliyeva A."/>
            <person name="Brun A."/>
            <person name="Aerts A.L."/>
            <person name="Bailey A.M."/>
            <person name="Billette C."/>
            <person name="Coutinho P.M."/>
            <person name="Deakin G."/>
            <person name="Doddapaneni H."/>
            <person name="Floudas D."/>
            <person name="Grimwood J."/>
            <person name="Hilden K."/>
            <person name="Kuees U."/>
            <person name="LaButti K.M."/>
            <person name="Lapidus A."/>
            <person name="Lindquist E.A."/>
            <person name="Lucas S.M."/>
            <person name="Murat C."/>
            <person name="Riley R.W."/>
            <person name="Salamov A.A."/>
            <person name="Schmutz J."/>
            <person name="Subramanian V."/>
            <person name="Woesten H.A.B."/>
            <person name="Xu J."/>
            <person name="Eastwood D.C."/>
            <person name="Foster G.D."/>
            <person name="Sonnenberg A.S."/>
            <person name="Cullen D."/>
            <person name="de Vries R.P."/>
            <person name="Lundell T."/>
            <person name="Hibbett D.S."/>
            <person name="Henrissat B."/>
            <person name="Burton K.S."/>
            <person name="Kerrigan R.W."/>
            <person name="Challen M.P."/>
            <person name="Grigoriev I.V."/>
            <person name="Martin F."/>
        </authorList>
    </citation>
    <scope>NUCLEOTIDE SEQUENCE [LARGE SCALE GENOMIC DNA]</scope>
    <source>
        <strain evidence="8">JB137-S8 / ATCC MYA-4627 / FGSC 10392</strain>
    </source>
</reference>
<feature type="compositionally biased region" description="Low complexity" evidence="5">
    <location>
        <begin position="381"/>
        <end position="391"/>
    </location>
</feature>
<evidence type="ECO:0000313" key="7">
    <source>
        <dbReference type="EMBL" id="EKM84065.1"/>
    </source>
</evidence>